<comment type="subcellular location">
    <subcellularLocation>
        <location evidence="1">Cytoplasm</location>
    </subcellularLocation>
</comment>
<comment type="catalytic activity">
    <reaction evidence="11">
        <text>tRNA(Val) + L-valine + ATP = L-valyl-tRNA(Val) + AMP + diphosphate</text>
        <dbReference type="Rhea" id="RHEA:10704"/>
        <dbReference type="Rhea" id="RHEA-COMP:9672"/>
        <dbReference type="Rhea" id="RHEA-COMP:9708"/>
        <dbReference type="ChEBI" id="CHEBI:30616"/>
        <dbReference type="ChEBI" id="CHEBI:33019"/>
        <dbReference type="ChEBI" id="CHEBI:57762"/>
        <dbReference type="ChEBI" id="CHEBI:78442"/>
        <dbReference type="ChEBI" id="CHEBI:78537"/>
        <dbReference type="ChEBI" id="CHEBI:456215"/>
        <dbReference type="EC" id="6.1.1.9"/>
    </reaction>
</comment>
<proteinExistence type="inferred from homology"/>
<evidence type="ECO:0000256" key="12">
    <source>
        <dbReference type="RuleBase" id="RU363035"/>
    </source>
</evidence>
<dbReference type="AlphaFoldDB" id="A0A1G2L080"/>
<dbReference type="SUPFAM" id="SSF50677">
    <property type="entry name" value="ValRS/IleRS/LeuRS editing domain"/>
    <property type="match status" value="1"/>
</dbReference>
<evidence type="ECO:0000256" key="3">
    <source>
        <dbReference type="ARBA" id="ARBA00013169"/>
    </source>
</evidence>
<dbReference type="EC" id="6.1.1.9" evidence="3"/>
<evidence type="ECO:0000256" key="10">
    <source>
        <dbReference type="ARBA" id="ARBA00029936"/>
    </source>
</evidence>
<keyword evidence="8 12" id="KW-0648">Protein biosynthesis</keyword>
<comment type="similarity">
    <text evidence="12">Belongs to the class-I aminoacyl-tRNA synthetase family.</text>
</comment>
<evidence type="ECO:0000256" key="5">
    <source>
        <dbReference type="ARBA" id="ARBA00022598"/>
    </source>
</evidence>
<evidence type="ECO:0000256" key="1">
    <source>
        <dbReference type="ARBA" id="ARBA00004496"/>
    </source>
</evidence>
<dbReference type="InterPro" id="IPR002300">
    <property type="entry name" value="aa-tRNA-synth_Ia"/>
</dbReference>
<dbReference type="EMBL" id="MHQO01000061">
    <property type="protein sequence ID" value="OHA05106.1"/>
    <property type="molecule type" value="Genomic_DNA"/>
</dbReference>
<dbReference type="PANTHER" id="PTHR11946">
    <property type="entry name" value="VALYL-TRNA SYNTHETASES"/>
    <property type="match status" value="1"/>
</dbReference>
<evidence type="ECO:0000256" key="9">
    <source>
        <dbReference type="ARBA" id="ARBA00023146"/>
    </source>
</evidence>
<dbReference type="GO" id="GO:0004832">
    <property type="term" value="F:valine-tRNA ligase activity"/>
    <property type="evidence" value="ECO:0007669"/>
    <property type="project" value="UniProtKB-EC"/>
</dbReference>
<dbReference type="CDD" id="cd00817">
    <property type="entry name" value="ValRS_core"/>
    <property type="match status" value="1"/>
</dbReference>
<evidence type="ECO:0000256" key="7">
    <source>
        <dbReference type="ARBA" id="ARBA00022840"/>
    </source>
</evidence>
<dbReference type="Proteomes" id="UP000177982">
    <property type="component" value="Unassembled WGS sequence"/>
</dbReference>
<dbReference type="Gene3D" id="1.10.730.10">
    <property type="entry name" value="Isoleucyl-tRNA Synthetase, Domain 1"/>
    <property type="match status" value="1"/>
</dbReference>
<dbReference type="GO" id="GO:0002161">
    <property type="term" value="F:aminoacyl-tRNA deacylase activity"/>
    <property type="evidence" value="ECO:0007669"/>
    <property type="project" value="InterPro"/>
</dbReference>
<gene>
    <name evidence="16" type="ORF">A2934_05080</name>
</gene>
<evidence type="ECO:0000259" key="15">
    <source>
        <dbReference type="Pfam" id="PF08264"/>
    </source>
</evidence>
<keyword evidence="7 12" id="KW-0067">ATP-binding</keyword>
<dbReference type="PROSITE" id="PS00178">
    <property type="entry name" value="AA_TRNA_LIGASE_I"/>
    <property type="match status" value="1"/>
</dbReference>
<dbReference type="FunFam" id="1.10.730.10:FF:000002">
    <property type="entry name" value="Leucine--tRNA ligase"/>
    <property type="match status" value="1"/>
</dbReference>
<dbReference type="InterPro" id="IPR014729">
    <property type="entry name" value="Rossmann-like_a/b/a_fold"/>
</dbReference>
<dbReference type="Pfam" id="PF08264">
    <property type="entry name" value="Anticodon_1"/>
    <property type="match status" value="1"/>
</dbReference>
<dbReference type="GO" id="GO:0006438">
    <property type="term" value="P:valyl-tRNA aminoacylation"/>
    <property type="evidence" value="ECO:0007669"/>
    <property type="project" value="InterPro"/>
</dbReference>
<feature type="region of interest" description="Disordered" evidence="13">
    <location>
        <begin position="381"/>
        <end position="401"/>
    </location>
</feature>
<dbReference type="GO" id="GO:0005524">
    <property type="term" value="F:ATP binding"/>
    <property type="evidence" value="ECO:0007669"/>
    <property type="project" value="UniProtKB-KW"/>
</dbReference>
<organism evidence="16 17">
    <name type="scientific">Candidatus Sungbacteria bacterium RIFCSPLOWO2_01_FULL_47_10</name>
    <dbReference type="NCBI Taxonomy" id="1802276"/>
    <lineage>
        <taxon>Bacteria</taxon>
        <taxon>Candidatus Sungiibacteriota</taxon>
    </lineage>
</organism>
<dbReference type="PRINTS" id="PR00986">
    <property type="entry name" value="TRNASYNTHVAL"/>
</dbReference>
<evidence type="ECO:0000256" key="6">
    <source>
        <dbReference type="ARBA" id="ARBA00022741"/>
    </source>
</evidence>
<accession>A0A1G2L080</accession>
<dbReference type="CDD" id="cd07962">
    <property type="entry name" value="Anticodon_Ia_Val"/>
    <property type="match status" value="1"/>
</dbReference>
<keyword evidence="5 12" id="KW-0436">Ligase</keyword>
<dbReference type="PANTHER" id="PTHR11946:SF93">
    <property type="entry name" value="VALINE--TRNA LIGASE, CHLOROPLASTIC_MITOCHONDRIAL 2"/>
    <property type="match status" value="1"/>
</dbReference>
<evidence type="ECO:0000259" key="14">
    <source>
        <dbReference type="Pfam" id="PF00133"/>
    </source>
</evidence>
<evidence type="ECO:0000256" key="13">
    <source>
        <dbReference type="SAM" id="MobiDB-lite"/>
    </source>
</evidence>
<dbReference type="InterPro" id="IPR002303">
    <property type="entry name" value="Valyl-tRNA_ligase"/>
</dbReference>
<protein>
    <recommendedName>
        <fullName evidence="3">valine--tRNA ligase</fullName>
        <ecNumber evidence="3">6.1.1.9</ecNumber>
    </recommendedName>
    <alternativeName>
        <fullName evidence="10">Valyl-tRNA synthetase</fullName>
    </alternativeName>
</protein>
<dbReference type="GO" id="GO:0005829">
    <property type="term" value="C:cytosol"/>
    <property type="evidence" value="ECO:0007669"/>
    <property type="project" value="TreeGrafter"/>
</dbReference>
<name>A0A1G2L080_9BACT</name>
<dbReference type="InterPro" id="IPR033705">
    <property type="entry name" value="Anticodon_Ia_Val"/>
</dbReference>
<keyword evidence="9 12" id="KW-0030">Aminoacyl-tRNA synthetase</keyword>
<dbReference type="Gene3D" id="3.40.50.620">
    <property type="entry name" value="HUPs"/>
    <property type="match status" value="2"/>
</dbReference>
<comment type="caution">
    <text evidence="16">The sequence shown here is derived from an EMBL/GenBank/DDBJ whole genome shotgun (WGS) entry which is preliminary data.</text>
</comment>
<sequence length="775" mass="89001">MKSQDLQKQIFELPPHYDWKEVEERICAVWEKTGYFNPDNLPERHQKPFSIIMPPPNVTGVLHIGHSLMLTIEDILIRFERMRGKKTLWLPGTDHAAIATQSKVESIIYKEEGKTRYDYGREEFLKKVEAYAKDSHDTIVSQIRKMGSSCDWSREAYTLDEMRSRAVGEAFKRMYDGGIISRGKRIVNWDPKLQTTVSDDEIEWKEEKIPFYYVRYGPFTIATARPETKFGDKYVVMHPDDERYSKYTHGQKLDVEWINGVIAATVIKDPAVDMSFGTGVMTITPWHDAADFDIAKRHGLDFEQIIDFDGKLLPVAGEFAGAHIKKARPLIVEKLKSKGLIEKIDGEYIHRIAANSRGGGIIEPQIKEQWFVNVNAKFSAGSGSASGRKKQNSKLHSTKDGEETTVKEIMKSVVESGEIKIIPEHFEKIYYHWIDNLRDWCISRQIWYGHRIPVWYHEPKCVPKPRREDDCGRCKEVVVSAEKPVCNFCDGEYVQDSDTLDTWFSSGLWTFSTLGWPAFADTAMAGKPGRENDLANYHPTDVMETGYDILFFWIARMILMTTYFLGEVPFHTVYLHGIVRDAERQKMSKSKGNVIAPLAMSEKYGTDALRIALVFATAAGNDISLQEDRIRGMKHFSNKLWNIARFVLARIGDAEIAADTANPPPAITGADRDILKKMKETISEVNSSLEDFSLHRAAQAIYDFTWHEFADTYVEESKKQLDDEAVQQNTKRLLLHVLANTLKLLHPFMPFITEEIWSKMPIRDKKMLMIEQWPR</sequence>
<feature type="domain" description="Methionyl/Valyl/Leucyl/Isoleucyl-tRNA synthetase anticodon-binding" evidence="15">
    <location>
        <begin position="671"/>
        <end position="774"/>
    </location>
</feature>
<keyword evidence="6 12" id="KW-0547">Nucleotide-binding</keyword>
<dbReference type="Pfam" id="PF00133">
    <property type="entry name" value="tRNA-synt_1"/>
    <property type="match status" value="1"/>
</dbReference>
<evidence type="ECO:0000313" key="16">
    <source>
        <dbReference type="EMBL" id="OHA05106.1"/>
    </source>
</evidence>
<comment type="subunit">
    <text evidence="2">Monomer.</text>
</comment>
<evidence type="ECO:0000256" key="8">
    <source>
        <dbReference type="ARBA" id="ARBA00022917"/>
    </source>
</evidence>
<dbReference type="FunFam" id="3.40.50.620:FF:000032">
    <property type="entry name" value="Valine--tRNA ligase"/>
    <property type="match status" value="1"/>
</dbReference>
<dbReference type="InterPro" id="IPR013155">
    <property type="entry name" value="M/V/L/I-tRNA-synth_anticd-bd"/>
</dbReference>
<dbReference type="InterPro" id="IPR009080">
    <property type="entry name" value="tRNAsynth_Ia_anticodon-bd"/>
</dbReference>
<evidence type="ECO:0000313" key="17">
    <source>
        <dbReference type="Proteomes" id="UP000177982"/>
    </source>
</evidence>
<feature type="domain" description="Aminoacyl-tRNA synthetase class Ia" evidence="14">
    <location>
        <begin position="27"/>
        <end position="625"/>
    </location>
</feature>
<evidence type="ECO:0000256" key="4">
    <source>
        <dbReference type="ARBA" id="ARBA00022490"/>
    </source>
</evidence>
<dbReference type="SUPFAM" id="SSF47323">
    <property type="entry name" value="Anticodon-binding domain of a subclass of class I aminoacyl-tRNA synthetases"/>
    <property type="match status" value="1"/>
</dbReference>
<keyword evidence="4" id="KW-0963">Cytoplasm</keyword>
<evidence type="ECO:0000256" key="2">
    <source>
        <dbReference type="ARBA" id="ARBA00011245"/>
    </source>
</evidence>
<dbReference type="InterPro" id="IPR001412">
    <property type="entry name" value="aa-tRNA-synth_I_CS"/>
</dbReference>
<dbReference type="NCBIfam" id="NF004349">
    <property type="entry name" value="PRK05729.1"/>
    <property type="match status" value="1"/>
</dbReference>
<dbReference type="SUPFAM" id="SSF52374">
    <property type="entry name" value="Nucleotidylyl transferase"/>
    <property type="match status" value="1"/>
</dbReference>
<reference evidence="16 17" key="1">
    <citation type="journal article" date="2016" name="Nat. Commun.">
        <title>Thousands of microbial genomes shed light on interconnected biogeochemical processes in an aquifer system.</title>
        <authorList>
            <person name="Anantharaman K."/>
            <person name="Brown C.T."/>
            <person name="Hug L.A."/>
            <person name="Sharon I."/>
            <person name="Castelle C.J."/>
            <person name="Probst A.J."/>
            <person name="Thomas B.C."/>
            <person name="Singh A."/>
            <person name="Wilkins M.J."/>
            <person name="Karaoz U."/>
            <person name="Brodie E.L."/>
            <person name="Williams K.H."/>
            <person name="Hubbard S.S."/>
            <person name="Banfield J.F."/>
        </authorList>
    </citation>
    <scope>NUCLEOTIDE SEQUENCE [LARGE SCALE GENOMIC DNA]</scope>
</reference>
<evidence type="ECO:0000256" key="11">
    <source>
        <dbReference type="ARBA" id="ARBA00047552"/>
    </source>
</evidence>
<dbReference type="InterPro" id="IPR009008">
    <property type="entry name" value="Val/Leu/Ile-tRNA-synth_edit"/>
</dbReference>